<dbReference type="eggNOG" id="COG4105">
    <property type="taxonomic scope" value="Bacteria"/>
</dbReference>
<dbReference type="SUPFAM" id="SSF48452">
    <property type="entry name" value="TPR-like"/>
    <property type="match status" value="1"/>
</dbReference>
<keyword evidence="4 6" id="KW-0998">Cell outer membrane</keyword>
<evidence type="ECO:0000256" key="1">
    <source>
        <dbReference type="ARBA" id="ARBA00022729"/>
    </source>
</evidence>
<evidence type="ECO:0000256" key="3">
    <source>
        <dbReference type="ARBA" id="ARBA00023139"/>
    </source>
</evidence>
<gene>
    <name evidence="6" type="primary">bamD</name>
    <name evidence="9" type="ORF">N791_10655</name>
</gene>
<feature type="domain" description="Outer membrane lipoprotein BamD-like" evidence="8">
    <location>
        <begin position="39"/>
        <end position="244"/>
    </location>
</feature>
<dbReference type="Gene3D" id="1.25.40.10">
    <property type="entry name" value="Tetratricopeptide repeat domain"/>
    <property type="match status" value="1"/>
</dbReference>
<keyword evidence="10" id="KW-1185">Reference proteome</keyword>
<organism evidence="9 10">
    <name type="scientific">Lysobacter defluvii IMMIB APB-9 = DSM 18482</name>
    <dbReference type="NCBI Taxonomy" id="1385515"/>
    <lineage>
        <taxon>Bacteria</taxon>
        <taxon>Pseudomonadati</taxon>
        <taxon>Pseudomonadota</taxon>
        <taxon>Gammaproteobacteria</taxon>
        <taxon>Lysobacterales</taxon>
        <taxon>Lysobacteraceae</taxon>
        <taxon>Novilysobacter</taxon>
    </lineage>
</organism>
<proteinExistence type="inferred from homology"/>
<dbReference type="GO" id="GO:0051205">
    <property type="term" value="P:protein insertion into membrane"/>
    <property type="evidence" value="ECO:0007669"/>
    <property type="project" value="UniProtKB-UniRule"/>
</dbReference>
<evidence type="ECO:0000256" key="6">
    <source>
        <dbReference type="HAMAP-Rule" id="MF_00922"/>
    </source>
</evidence>
<comment type="subcellular location">
    <subcellularLocation>
        <location evidence="6">Cell outer membrane</location>
        <topology evidence="6">Lipid-anchor</topology>
    </subcellularLocation>
</comment>
<dbReference type="InterPro" id="IPR039565">
    <property type="entry name" value="BamD-like"/>
</dbReference>
<dbReference type="PANTHER" id="PTHR37423">
    <property type="entry name" value="SOLUBLE LYTIC MUREIN TRANSGLYCOSYLASE-RELATED"/>
    <property type="match status" value="1"/>
</dbReference>
<dbReference type="CDD" id="cd15830">
    <property type="entry name" value="BamD"/>
    <property type="match status" value="1"/>
</dbReference>
<evidence type="ECO:0000313" key="9">
    <source>
        <dbReference type="EMBL" id="KGO98190.1"/>
    </source>
</evidence>
<evidence type="ECO:0000256" key="5">
    <source>
        <dbReference type="ARBA" id="ARBA00023288"/>
    </source>
</evidence>
<comment type="similarity">
    <text evidence="6">Belongs to the BamD family.</text>
</comment>
<dbReference type="GO" id="GO:1990063">
    <property type="term" value="C:Bam protein complex"/>
    <property type="evidence" value="ECO:0007669"/>
    <property type="project" value="TreeGrafter"/>
</dbReference>
<dbReference type="HAMAP" id="MF_00922">
    <property type="entry name" value="OM_assembly_BamD"/>
    <property type="match status" value="1"/>
</dbReference>
<keyword evidence="3 6" id="KW-0564">Palmitate</keyword>
<dbReference type="RefSeq" id="WP_027070630.1">
    <property type="nucleotide sequence ID" value="NZ_AVBH01000116.1"/>
</dbReference>
<evidence type="ECO:0000256" key="2">
    <source>
        <dbReference type="ARBA" id="ARBA00023136"/>
    </source>
</evidence>
<evidence type="ECO:0000256" key="7">
    <source>
        <dbReference type="SAM" id="SignalP"/>
    </source>
</evidence>
<feature type="signal peptide" evidence="7">
    <location>
        <begin position="1"/>
        <end position="26"/>
    </location>
</feature>
<dbReference type="InterPro" id="IPR017689">
    <property type="entry name" value="BamD"/>
</dbReference>
<comment type="caution">
    <text evidence="9">The sequence shown here is derived from an EMBL/GenBank/DDBJ whole genome shotgun (WGS) entry which is preliminary data.</text>
</comment>
<evidence type="ECO:0000259" key="8">
    <source>
        <dbReference type="Pfam" id="PF13525"/>
    </source>
</evidence>
<comment type="function">
    <text evidence="6">Part of the outer membrane protein assembly complex, which is involved in assembly and insertion of beta-barrel proteins into the outer membrane.</text>
</comment>
<keyword evidence="2 6" id="KW-0472">Membrane</keyword>
<dbReference type="Proteomes" id="UP000030003">
    <property type="component" value="Unassembled WGS sequence"/>
</dbReference>
<comment type="subunit">
    <text evidence="6">Part of the Bam complex.</text>
</comment>
<evidence type="ECO:0000313" key="10">
    <source>
        <dbReference type="Proteomes" id="UP000030003"/>
    </source>
</evidence>
<dbReference type="PANTHER" id="PTHR37423:SF1">
    <property type="entry name" value="OUTER MEMBRANE PROTEIN ASSEMBLY FACTOR BAMD"/>
    <property type="match status" value="1"/>
</dbReference>
<dbReference type="GO" id="GO:0043165">
    <property type="term" value="P:Gram-negative-bacterium-type cell outer membrane assembly"/>
    <property type="evidence" value="ECO:0007669"/>
    <property type="project" value="UniProtKB-UniRule"/>
</dbReference>
<dbReference type="NCBIfam" id="TIGR03302">
    <property type="entry name" value="OM_YfiO"/>
    <property type="match status" value="1"/>
</dbReference>
<accession>A0A0A0M526</accession>
<dbReference type="Pfam" id="PF13525">
    <property type="entry name" value="YfiO"/>
    <property type="match status" value="1"/>
</dbReference>
<dbReference type="EMBL" id="AVBH01000116">
    <property type="protein sequence ID" value="KGO98190.1"/>
    <property type="molecule type" value="Genomic_DNA"/>
</dbReference>
<dbReference type="STRING" id="1385515.GCA_000423325_01948"/>
<keyword evidence="5 6" id="KW-0449">Lipoprotein</keyword>
<reference evidence="9 10" key="1">
    <citation type="submission" date="2013-08" db="EMBL/GenBank/DDBJ databases">
        <title>Genomic analysis of Lysobacter defluvii.</title>
        <authorList>
            <person name="Wang Q."/>
            <person name="Wang G."/>
        </authorList>
    </citation>
    <scope>NUCLEOTIDE SEQUENCE [LARGE SCALE GENOMIC DNA]</scope>
    <source>
        <strain evidence="9 10">IMMIB APB-9</strain>
    </source>
</reference>
<sequence length="284" mass="32387">MTQRTTFPLRLAALALTVLVATSGCAMFKKDKEQPENVPVETLYEEGHEAMTRGNWSGAATTFRRLVAQYPYGPYTEQALIETAYAQYKAGRHEEAISSIDRFLRTYPTHRHAAYMYYLRGLVNSSRDTVFLQRVWSLDPSRRDMATHRQAYNDFDIVTERYPNSRYAADAAERKQQLGEVFARHEIETGLYYLRRTAYVAATERANFLLESYPQSQYNDDAVALLAAAYTGLGNAALAASARQQLQELNPSHPYLVGEWPQYPGNWRKLNPLGSEKTALDLEY</sequence>
<dbReference type="OrthoDB" id="9779191at2"/>
<evidence type="ECO:0000256" key="4">
    <source>
        <dbReference type="ARBA" id="ARBA00023237"/>
    </source>
</evidence>
<name>A0A0A0M526_9GAMM</name>
<dbReference type="PROSITE" id="PS51257">
    <property type="entry name" value="PROKAR_LIPOPROTEIN"/>
    <property type="match status" value="1"/>
</dbReference>
<dbReference type="InterPro" id="IPR011990">
    <property type="entry name" value="TPR-like_helical_dom_sf"/>
</dbReference>
<keyword evidence="1 6" id="KW-0732">Signal</keyword>
<protein>
    <recommendedName>
        <fullName evidence="6">Outer membrane protein assembly factor BamD</fullName>
    </recommendedName>
</protein>
<feature type="chain" id="PRO_5008983701" description="Outer membrane protein assembly factor BamD" evidence="7">
    <location>
        <begin position="27"/>
        <end position="284"/>
    </location>
</feature>
<dbReference type="AlphaFoldDB" id="A0A0A0M526"/>